<organism evidence="2 3">
    <name type="scientific">Populus alba x Populus x berolinensis</name>
    <dbReference type="NCBI Taxonomy" id="444605"/>
    <lineage>
        <taxon>Eukaryota</taxon>
        <taxon>Viridiplantae</taxon>
        <taxon>Streptophyta</taxon>
        <taxon>Embryophyta</taxon>
        <taxon>Tracheophyta</taxon>
        <taxon>Spermatophyta</taxon>
        <taxon>Magnoliopsida</taxon>
        <taxon>eudicotyledons</taxon>
        <taxon>Gunneridae</taxon>
        <taxon>Pentapetalae</taxon>
        <taxon>rosids</taxon>
        <taxon>fabids</taxon>
        <taxon>Malpighiales</taxon>
        <taxon>Salicaceae</taxon>
        <taxon>Saliceae</taxon>
        <taxon>Populus</taxon>
    </lineage>
</organism>
<evidence type="ECO:0000313" key="2">
    <source>
        <dbReference type="EMBL" id="KAJ6984544.1"/>
    </source>
</evidence>
<accession>A0AAD6MFF3</accession>
<feature type="compositionally biased region" description="Basic and acidic residues" evidence="1">
    <location>
        <begin position="1"/>
        <end position="22"/>
    </location>
</feature>
<keyword evidence="3" id="KW-1185">Reference proteome</keyword>
<sequence>MATRSLESHSTFREASGIERSKKPSSSLIQIQSAKQGNNSSFTEQSLNTT</sequence>
<gene>
    <name evidence="2" type="ORF">NC653_022735</name>
</gene>
<dbReference type="AlphaFoldDB" id="A0AAD6MFF3"/>
<dbReference type="Proteomes" id="UP001164929">
    <property type="component" value="Chromosome 9"/>
</dbReference>
<feature type="compositionally biased region" description="Polar residues" evidence="1">
    <location>
        <begin position="24"/>
        <end position="50"/>
    </location>
</feature>
<reference evidence="2" key="1">
    <citation type="journal article" date="2023" name="Mol. Ecol. Resour.">
        <title>Chromosome-level genome assembly of a triploid poplar Populus alba 'Berolinensis'.</title>
        <authorList>
            <person name="Chen S."/>
            <person name="Yu Y."/>
            <person name="Wang X."/>
            <person name="Wang S."/>
            <person name="Zhang T."/>
            <person name="Zhou Y."/>
            <person name="He R."/>
            <person name="Meng N."/>
            <person name="Wang Y."/>
            <person name="Liu W."/>
            <person name="Liu Z."/>
            <person name="Liu J."/>
            <person name="Guo Q."/>
            <person name="Huang H."/>
            <person name="Sederoff R.R."/>
            <person name="Wang G."/>
            <person name="Qu G."/>
            <person name="Chen S."/>
        </authorList>
    </citation>
    <scope>NUCLEOTIDE SEQUENCE</scope>
    <source>
        <strain evidence="2">SC-2020</strain>
    </source>
</reference>
<feature type="region of interest" description="Disordered" evidence="1">
    <location>
        <begin position="1"/>
        <end position="50"/>
    </location>
</feature>
<evidence type="ECO:0000313" key="3">
    <source>
        <dbReference type="Proteomes" id="UP001164929"/>
    </source>
</evidence>
<proteinExistence type="predicted"/>
<protein>
    <submittedName>
        <fullName evidence="2">Uncharacterized protein</fullName>
    </submittedName>
</protein>
<evidence type="ECO:0000256" key="1">
    <source>
        <dbReference type="SAM" id="MobiDB-lite"/>
    </source>
</evidence>
<name>A0AAD6MFF3_9ROSI</name>
<dbReference type="EMBL" id="JAQIZT010000009">
    <property type="protein sequence ID" value="KAJ6984544.1"/>
    <property type="molecule type" value="Genomic_DNA"/>
</dbReference>
<comment type="caution">
    <text evidence="2">The sequence shown here is derived from an EMBL/GenBank/DDBJ whole genome shotgun (WGS) entry which is preliminary data.</text>
</comment>